<dbReference type="Gene3D" id="3.30.1370.210">
    <property type="match status" value="1"/>
</dbReference>
<dbReference type="RefSeq" id="XP_003064640.1">
    <property type="nucleotide sequence ID" value="XM_003064594.1"/>
</dbReference>
<dbReference type="GO" id="GO:0010468">
    <property type="term" value="P:regulation of gene expression"/>
    <property type="evidence" value="ECO:0007669"/>
    <property type="project" value="UniProtKB-ARBA"/>
</dbReference>
<evidence type="ECO:0000256" key="1">
    <source>
        <dbReference type="ARBA" id="ARBA00022723"/>
    </source>
</evidence>
<dbReference type="PROSITE" id="PS50088">
    <property type="entry name" value="ANK_REPEAT"/>
    <property type="match status" value="1"/>
</dbReference>
<dbReference type="GO" id="GO:0008270">
    <property type="term" value="F:zinc ion binding"/>
    <property type="evidence" value="ECO:0007669"/>
    <property type="project" value="UniProtKB-KW"/>
</dbReference>
<feature type="compositionally biased region" description="Basic and acidic residues" evidence="7">
    <location>
        <begin position="216"/>
        <end position="226"/>
    </location>
</feature>
<dbReference type="InterPro" id="IPR000571">
    <property type="entry name" value="Znf_CCCH"/>
</dbReference>
<dbReference type="GO" id="GO:0003677">
    <property type="term" value="F:DNA binding"/>
    <property type="evidence" value="ECO:0007669"/>
    <property type="project" value="UniProtKB-KW"/>
</dbReference>
<dbReference type="Pfam" id="PF25512">
    <property type="entry name" value="zf-CCCH_AtC3H23"/>
    <property type="match status" value="1"/>
</dbReference>
<dbReference type="KEGG" id="mpp:MICPUCDRAFT_67715"/>
<sequence length="513" mass="52619">MSLSTSPILAAAASNDLATTRWLLEREGVPIDLRGDWFAPETPTNGPGEANNNNANNATGALRRKRRTPLMVAAAHGSLDVLSYLLAAGADVNARSDDDERCTGMHCAASGGSSLAADAIALLMRFGADSGALDARGRAPVDVLPPSSGGISVVNGGSNAPEYGVSYTGGNAATNLATKSRRESSSGASGSSDSGSTSPRGDGGGGGGDRTGGGGRRRDSSGRDSGSDNSGGSEQCWFVDGAREEQPGWGFGGLQQHAGGGYHPQMMPAHPSANPNPTNNSSSPSATGAGGLGARHVGATSSAGPSGGANGNEPDERTKMSDDFRMYEFKVRRCSRTRAHDWTECPFTHPGEKARRRDPRRFNYCGAACPEFRKGSCPRSDACEFSHGVFECWLHPSRYRTQLCKDGSACGRRACFFAHHSSQLRPATDAFGNPLTSQRGAADGGGGLAGPRNSMDGMSGGHGGYESPPQTCPGSNARTPRQSHDGGHGAGAGAAAAAAATSLLTRLPRTGPP</sequence>
<dbReference type="PANTHER" id="PTHR14493:SF50">
    <property type="entry name" value="RING FINGER PROTEIN UNKEMPT"/>
    <property type="match status" value="1"/>
</dbReference>
<feature type="domain" description="C3H1-type" evidence="8">
    <location>
        <begin position="363"/>
        <end position="390"/>
    </location>
</feature>
<evidence type="ECO:0000313" key="9">
    <source>
        <dbReference type="EMBL" id="EEH50974.1"/>
    </source>
</evidence>
<dbReference type="Proteomes" id="UP000001876">
    <property type="component" value="Unassembled WGS sequence"/>
</dbReference>
<dbReference type="EMBL" id="GG663752">
    <property type="protein sequence ID" value="EEH50974.1"/>
    <property type="molecule type" value="Genomic_DNA"/>
</dbReference>
<feature type="compositionally biased region" description="Low complexity" evidence="7">
    <location>
        <begin position="42"/>
        <end position="57"/>
    </location>
</feature>
<dbReference type="OrthoDB" id="410307at2759"/>
<keyword evidence="10" id="KW-1185">Reference proteome</keyword>
<accession>C1N9M9</accession>
<dbReference type="PROSITE" id="PS50103">
    <property type="entry name" value="ZF_C3H1"/>
    <property type="match status" value="1"/>
</dbReference>
<name>C1N9M9_MICPC</name>
<dbReference type="PANTHER" id="PTHR14493">
    <property type="entry name" value="UNKEMPT FAMILY MEMBER"/>
    <property type="match status" value="1"/>
</dbReference>
<evidence type="ECO:0000256" key="4">
    <source>
        <dbReference type="ARBA" id="ARBA00023125"/>
    </source>
</evidence>
<dbReference type="SMART" id="SM00356">
    <property type="entry name" value="ZnF_C3H1"/>
    <property type="match status" value="2"/>
</dbReference>
<feature type="compositionally biased region" description="Low complexity" evidence="7">
    <location>
        <begin position="185"/>
        <end position="200"/>
    </location>
</feature>
<dbReference type="GeneID" id="9690206"/>
<evidence type="ECO:0000256" key="7">
    <source>
        <dbReference type="SAM" id="MobiDB-lite"/>
    </source>
</evidence>
<keyword evidence="5" id="KW-0040">ANK repeat</keyword>
<dbReference type="Pfam" id="PF12796">
    <property type="entry name" value="Ank_2"/>
    <property type="match status" value="1"/>
</dbReference>
<evidence type="ECO:0000313" key="10">
    <source>
        <dbReference type="Proteomes" id="UP000001876"/>
    </source>
</evidence>
<proteinExistence type="predicted"/>
<keyword evidence="2 6" id="KW-0863">Zinc-finger</keyword>
<dbReference type="InterPro" id="IPR045234">
    <property type="entry name" value="Unkempt-like"/>
</dbReference>
<reference evidence="9 10" key="1">
    <citation type="journal article" date="2009" name="Science">
        <title>Green evolution and dynamic adaptations revealed by genomes of the marine picoeukaryotes Micromonas.</title>
        <authorList>
            <person name="Worden A.Z."/>
            <person name="Lee J.H."/>
            <person name="Mock T."/>
            <person name="Rouze P."/>
            <person name="Simmons M.P."/>
            <person name="Aerts A.L."/>
            <person name="Allen A.E."/>
            <person name="Cuvelier M.L."/>
            <person name="Derelle E."/>
            <person name="Everett M.V."/>
            <person name="Foulon E."/>
            <person name="Grimwood J."/>
            <person name="Gundlach H."/>
            <person name="Henrissat B."/>
            <person name="Napoli C."/>
            <person name="McDonald S.M."/>
            <person name="Parker M.S."/>
            <person name="Rombauts S."/>
            <person name="Salamov A."/>
            <person name="Von Dassow P."/>
            <person name="Badger J.H."/>
            <person name="Coutinho P.M."/>
            <person name="Demir E."/>
            <person name="Dubchak I."/>
            <person name="Gentemann C."/>
            <person name="Eikrem W."/>
            <person name="Gready J.E."/>
            <person name="John U."/>
            <person name="Lanier W."/>
            <person name="Lindquist E.A."/>
            <person name="Lucas S."/>
            <person name="Mayer K.F."/>
            <person name="Moreau H."/>
            <person name="Not F."/>
            <person name="Otillar R."/>
            <person name="Panaud O."/>
            <person name="Pangilinan J."/>
            <person name="Paulsen I."/>
            <person name="Piegu B."/>
            <person name="Poliakov A."/>
            <person name="Robbens S."/>
            <person name="Schmutz J."/>
            <person name="Toulza E."/>
            <person name="Wyss T."/>
            <person name="Zelensky A."/>
            <person name="Zhou K."/>
            <person name="Armbrust E.V."/>
            <person name="Bhattacharya D."/>
            <person name="Goodenough U.W."/>
            <person name="Van de Peer Y."/>
            <person name="Grigoriev I.V."/>
        </authorList>
    </citation>
    <scope>NUCLEOTIDE SEQUENCE [LARGE SCALE GENOMIC DNA]</scope>
    <source>
        <strain evidence="9 10">CCMP1545</strain>
    </source>
</reference>
<feature type="region of interest" description="Disordered" evidence="7">
    <location>
        <begin position="429"/>
        <end position="513"/>
    </location>
</feature>
<dbReference type="SUPFAM" id="SSF48403">
    <property type="entry name" value="Ankyrin repeat"/>
    <property type="match status" value="1"/>
</dbReference>
<keyword evidence="4" id="KW-0238">DNA-binding</keyword>
<feature type="compositionally biased region" description="Low complexity" evidence="7">
    <location>
        <begin position="271"/>
        <end position="287"/>
    </location>
</feature>
<gene>
    <name evidence="9" type="ORF">MICPUCDRAFT_67715</name>
</gene>
<evidence type="ECO:0000256" key="6">
    <source>
        <dbReference type="PROSITE-ProRule" id="PRU00723"/>
    </source>
</evidence>
<evidence type="ECO:0000256" key="5">
    <source>
        <dbReference type="PROSITE-ProRule" id="PRU00023"/>
    </source>
</evidence>
<feature type="compositionally biased region" description="Gly residues" evidence="7">
    <location>
        <begin position="249"/>
        <end position="262"/>
    </location>
</feature>
<feature type="zinc finger region" description="C3H1-type" evidence="6">
    <location>
        <begin position="363"/>
        <end position="390"/>
    </location>
</feature>
<dbReference type="InterPro" id="IPR036770">
    <property type="entry name" value="Ankyrin_rpt-contain_sf"/>
</dbReference>
<dbReference type="PROSITE" id="PS50297">
    <property type="entry name" value="ANK_REP_REGION"/>
    <property type="match status" value="1"/>
</dbReference>
<dbReference type="SMART" id="SM00248">
    <property type="entry name" value="ANK"/>
    <property type="match status" value="3"/>
</dbReference>
<keyword evidence="1 6" id="KW-0479">Metal-binding</keyword>
<evidence type="ECO:0000256" key="3">
    <source>
        <dbReference type="ARBA" id="ARBA00022833"/>
    </source>
</evidence>
<dbReference type="InterPro" id="IPR057444">
    <property type="entry name" value="Znf-CCCH_AtC3H23-like"/>
</dbReference>
<evidence type="ECO:0000256" key="2">
    <source>
        <dbReference type="ARBA" id="ARBA00022771"/>
    </source>
</evidence>
<organism evidence="10">
    <name type="scientific">Micromonas pusilla (strain CCMP1545)</name>
    <name type="common">Picoplanktonic green alga</name>
    <dbReference type="NCBI Taxonomy" id="564608"/>
    <lineage>
        <taxon>Eukaryota</taxon>
        <taxon>Viridiplantae</taxon>
        <taxon>Chlorophyta</taxon>
        <taxon>Mamiellophyceae</taxon>
        <taxon>Mamiellales</taxon>
        <taxon>Mamiellaceae</taxon>
        <taxon>Micromonas</taxon>
    </lineage>
</organism>
<dbReference type="eggNOG" id="KOG1595">
    <property type="taxonomic scope" value="Eukaryota"/>
</dbReference>
<feature type="region of interest" description="Disordered" evidence="7">
    <location>
        <begin position="176"/>
        <end position="235"/>
    </location>
</feature>
<keyword evidence="3 6" id="KW-0862">Zinc</keyword>
<feature type="region of interest" description="Disordered" evidence="7">
    <location>
        <begin position="247"/>
        <end position="322"/>
    </location>
</feature>
<evidence type="ECO:0000259" key="8">
    <source>
        <dbReference type="PROSITE" id="PS50103"/>
    </source>
</evidence>
<dbReference type="Pfam" id="PF00642">
    <property type="entry name" value="zf-CCCH"/>
    <property type="match status" value="1"/>
</dbReference>
<feature type="repeat" description="ANK" evidence="5">
    <location>
        <begin position="65"/>
        <end position="97"/>
    </location>
</feature>
<dbReference type="AlphaFoldDB" id="C1N9M9"/>
<feature type="compositionally biased region" description="Gly residues" evidence="7">
    <location>
        <begin position="201"/>
        <end position="214"/>
    </location>
</feature>
<protein>
    <submittedName>
        <fullName evidence="9">Predicted protein</fullName>
    </submittedName>
</protein>
<dbReference type="InterPro" id="IPR002110">
    <property type="entry name" value="Ankyrin_rpt"/>
</dbReference>
<feature type="compositionally biased region" description="Polar residues" evidence="7">
    <location>
        <begin position="468"/>
        <end position="480"/>
    </location>
</feature>
<feature type="region of interest" description="Disordered" evidence="7">
    <location>
        <begin position="38"/>
        <end position="57"/>
    </location>
</feature>
<dbReference type="Gene3D" id="1.25.40.20">
    <property type="entry name" value="Ankyrin repeat-containing domain"/>
    <property type="match status" value="1"/>
</dbReference>